<keyword evidence="4" id="KW-0067">ATP-binding</keyword>
<dbReference type="Gene3D" id="3.40.50.300">
    <property type="entry name" value="P-loop containing nucleotide triphosphate hydrolases"/>
    <property type="match status" value="1"/>
</dbReference>
<sequence>MAGDVAQCIARGSSFRFQDLYALMYQRNIGRVQTDNNLYNPLKPKQFELNVNYRSHNGILRLASSVIQLIQHFFPDSIDKLSPEYGEIDGPQPLVFEGYQANTLFTTDISDKNMKKKDEDTYIEFGAKKRVVGNISDIGLVLTVFEAKGLEFNDVLLYDFFSDSPARSNWRVILSVLDDYSEGIRTFSHEKHYILSSELKHLYVAVTRARERLWIFDEDPEFSEPIRKYWKCKKLVKNE</sequence>
<dbReference type="InterPro" id="IPR039904">
    <property type="entry name" value="TRANK1"/>
</dbReference>
<dbReference type="OrthoDB" id="2426521at2759"/>
<dbReference type="GO" id="GO:0005524">
    <property type="term" value="F:ATP binding"/>
    <property type="evidence" value="ECO:0007669"/>
    <property type="project" value="UniProtKB-KW"/>
</dbReference>
<keyword evidence="3" id="KW-0347">Helicase</keyword>
<accession>A0A9W4SDG8</accession>
<keyword evidence="7" id="KW-1185">Reference proteome</keyword>
<evidence type="ECO:0000256" key="4">
    <source>
        <dbReference type="ARBA" id="ARBA00022840"/>
    </source>
</evidence>
<dbReference type="GO" id="GO:0004386">
    <property type="term" value="F:helicase activity"/>
    <property type="evidence" value="ECO:0007669"/>
    <property type="project" value="UniProtKB-KW"/>
</dbReference>
<dbReference type="GO" id="GO:0016787">
    <property type="term" value="F:hydrolase activity"/>
    <property type="evidence" value="ECO:0007669"/>
    <property type="project" value="UniProtKB-KW"/>
</dbReference>
<gene>
    <name evidence="6" type="ORF">FWILDA_LOCUS1824</name>
</gene>
<dbReference type="PANTHER" id="PTHR21529">
    <property type="entry name" value="MAMMARY TURMOR VIRUS RECEPTOR HOMOLOG 1, 2 MTVR1, 2"/>
    <property type="match status" value="1"/>
</dbReference>
<dbReference type="InterPro" id="IPR027417">
    <property type="entry name" value="P-loop_NTPase"/>
</dbReference>
<evidence type="ECO:0000256" key="2">
    <source>
        <dbReference type="ARBA" id="ARBA00022801"/>
    </source>
</evidence>
<protein>
    <submittedName>
        <fullName evidence="6">6115_t:CDS:1</fullName>
    </submittedName>
</protein>
<dbReference type="AlphaFoldDB" id="A0A9W4SDG8"/>
<dbReference type="Proteomes" id="UP001153678">
    <property type="component" value="Unassembled WGS sequence"/>
</dbReference>
<dbReference type="EMBL" id="CAMKVN010000187">
    <property type="protein sequence ID" value="CAI2164949.1"/>
    <property type="molecule type" value="Genomic_DNA"/>
</dbReference>
<dbReference type="SUPFAM" id="SSF52540">
    <property type="entry name" value="P-loop containing nucleoside triphosphate hydrolases"/>
    <property type="match status" value="1"/>
</dbReference>
<evidence type="ECO:0000259" key="5">
    <source>
        <dbReference type="Pfam" id="PF13361"/>
    </source>
</evidence>
<keyword evidence="2" id="KW-0378">Hydrolase</keyword>
<evidence type="ECO:0000313" key="7">
    <source>
        <dbReference type="Proteomes" id="UP001153678"/>
    </source>
</evidence>
<dbReference type="PANTHER" id="PTHR21529:SF4">
    <property type="entry name" value="TPR AND ANKYRIN REPEAT-CONTAINING PROTEIN 1"/>
    <property type="match status" value="1"/>
</dbReference>
<dbReference type="InterPro" id="IPR014017">
    <property type="entry name" value="DNA_helicase_UvrD-like_C"/>
</dbReference>
<name>A0A9W4SDG8_9GLOM</name>
<organism evidence="6 7">
    <name type="scientific">Funneliformis geosporum</name>
    <dbReference type="NCBI Taxonomy" id="1117311"/>
    <lineage>
        <taxon>Eukaryota</taxon>
        <taxon>Fungi</taxon>
        <taxon>Fungi incertae sedis</taxon>
        <taxon>Mucoromycota</taxon>
        <taxon>Glomeromycotina</taxon>
        <taxon>Glomeromycetes</taxon>
        <taxon>Glomerales</taxon>
        <taxon>Glomeraceae</taxon>
        <taxon>Funneliformis</taxon>
    </lineage>
</organism>
<evidence type="ECO:0000313" key="6">
    <source>
        <dbReference type="EMBL" id="CAI2164949.1"/>
    </source>
</evidence>
<dbReference type="Pfam" id="PF13361">
    <property type="entry name" value="UvrD_C"/>
    <property type="match status" value="1"/>
</dbReference>
<feature type="domain" description="UvrD-like helicase C-terminal" evidence="5">
    <location>
        <begin position="141"/>
        <end position="215"/>
    </location>
</feature>
<keyword evidence="1" id="KW-0547">Nucleotide-binding</keyword>
<reference evidence="6" key="1">
    <citation type="submission" date="2022-08" db="EMBL/GenBank/DDBJ databases">
        <authorList>
            <person name="Kallberg Y."/>
            <person name="Tangrot J."/>
            <person name="Rosling A."/>
        </authorList>
    </citation>
    <scope>NUCLEOTIDE SEQUENCE</scope>
    <source>
        <strain evidence="6">Wild A</strain>
    </source>
</reference>
<comment type="caution">
    <text evidence="6">The sequence shown here is derived from an EMBL/GenBank/DDBJ whole genome shotgun (WGS) entry which is preliminary data.</text>
</comment>
<evidence type="ECO:0000256" key="1">
    <source>
        <dbReference type="ARBA" id="ARBA00022741"/>
    </source>
</evidence>
<evidence type="ECO:0000256" key="3">
    <source>
        <dbReference type="ARBA" id="ARBA00022806"/>
    </source>
</evidence>
<proteinExistence type="predicted"/>